<dbReference type="GO" id="GO:0071555">
    <property type="term" value="P:cell wall organization"/>
    <property type="evidence" value="ECO:0007669"/>
    <property type="project" value="UniProtKB-KW"/>
</dbReference>
<evidence type="ECO:0000256" key="13">
    <source>
        <dbReference type="PIRSR" id="PIRSR618044-1"/>
    </source>
</evidence>
<dbReference type="GO" id="GO:0008360">
    <property type="term" value="P:regulation of cell shape"/>
    <property type="evidence" value="ECO:0007669"/>
    <property type="project" value="UniProtKB-KW"/>
</dbReference>
<feature type="active site" description="Acyl-ester intermediate" evidence="13">
    <location>
        <position position="58"/>
    </location>
</feature>
<evidence type="ECO:0000256" key="1">
    <source>
        <dbReference type="ARBA" id="ARBA00003217"/>
    </source>
</evidence>
<dbReference type="Pfam" id="PF00768">
    <property type="entry name" value="Peptidase_S11"/>
    <property type="match status" value="1"/>
</dbReference>
<dbReference type="Proteomes" id="UP000665020">
    <property type="component" value="Chromosome"/>
</dbReference>
<keyword evidence="5" id="KW-0121">Carboxypeptidase</keyword>
<dbReference type="GO" id="GO:0006508">
    <property type="term" value="P:proteolysis"/>
    <property type="evidence" value="ECO:0007669"/>
    <property type="project" value="UniProtKB-KW"/>
</dbReference>
<keyword evidence="9" id="KW-0133">Cell shape</keyword>
<dbReference type="InterPro" id="IPR018044">
    <property type="entry name" value="Peptidase_S11"/>
</dbReference>
<protein>
    <recommendedName>
        <fullName evidence="4">serine-type D-Ala-D-Ala carboxypeptidase</fullName>
        <ecNumber evidence="4">3.4.16.4</ecNumber>
    </recommendedName>
</protein>
<evidence type="ECO:0000256" key="10">
    <source>
        <dbReference type="ARBA" id="ARBA00022984"/>
    </source>
</evidence>
<keyword evidence="19" id="KW-1185">Reference proteome</keyword>
<evidence type="ECO:0000256" key="4">
    <source>
        <dbReference type="ARBA" id="ARBA00012448"/>
    </source>
</evidence>
<dbReference type="Gene3D" id="3.40.710.10">
    <property type="entry name" value="DD-peptidase/beta-lactamase superfamily"/>
    <property type="match status" value="1"/>
</dbReference>
<keyword evidence="11" id="KW-0961">Cell wall biogenesis/degradation</keyword>
<feature type="signal peptide" evidence="16">
    <location>
        <begin position="1"/>
        <end position="24"/>
    </location>
</feature>
<dbReference type="InterPro" id="IPR012907">
    <property type="entry name" value="Peptidase_S11_C"/>
</dbReference>
<sequence length="389" mass="42816">MNKYFYTGIILLLTFIFISTSLYAADFEAGVESAILVDYETGQVLFEKNANEVLPPASITKIMTLLLAMEEIEKGTINLDDKISISKHAQSMGGSQIFLAADTRVEVEDLLEAVTVASANDASVAIAEAIGGTYSNFVGQMNEKAAELGMENTNFVNSTGLPTEHGEHYSTARDISIMARELIKHPQVLKWASIWHDILQLPNRKADLTNTNKLINKYPGMDGLKTGHTQEAGFCLAATAKRENMRLISVVLKAETEQEREEVTSRLLDYGFNAFIKEKVVEQGSKVQNINIADGKKTTTTAEAARDLYVVIKRGSKNTLEREIKLRDGLSAPIKKGEVLGQEAIIQDGKVLAAVDLLATEDIAKANIFVRLWRGFLNWIGSLIGKFIN</sequence>
<dbReference type="PANTHER" id="PTHR21581">
    <property type="entry name" value="D-ALANYL-D-ALANINE CARBOXYPEPTIDASE"/>
    <property type="match status" value="1"/>
</dbReference>
<dbReference type="InterPro" id="IPR001967">
    <property type="entry name" value="Peptidase_S11_N"/>
</dbReference>
<evidence type="ECO:0000256" key="14">
    <source>
        <dbReference type="PIRSR" id="PIRSR618044-2"/>
    </source>
</evidence>
<comment type="pathway">
    <text evidence="2">Cell wall biogenesis; peptidoglycan biosynthesis.</text>
</comment>
<keyword evidence="6" id="KW-0645">Protease</keyword>
<organism evidence="18 19">
    <name type="scientific">Iocasia fonsfrigidae</name>
    <dbReference type="NCBI Taxonomy" id="2682810"/>
    <lineage>
        <taxon>Bacteria</taxon>
        <taxon>Bacillati</taxon>
        <taxon>Bacillota</taxon>
        <taxon>Clostridia</taxon>
        <taxon>Halanaerobiales</taxon>
        <taxon>Halanaerobiaceae</taxon>
        <taxon>Iocasia</taxon>
    </lineage>
</organism>
<dbReference type="InterPro" id="IPR037167">
    <property type="entry name" value="Peptidase_S11_C_sf"/>
</dbReference>
<keyword evidence="8 18" id="KW-0378">Hydrolase</keyword>
<dbReference type="EMBL" id="CP046640">
    <property type="protein sequence ID" value="QTL99429.1"/>
    <property type="molecule type" value="Genomic_DNA"/>
</dbReference>
<evidence type="ECO:0000256" key="6">
    <source>
        <dbReference type="ARBA" id="ARBA00022670"/>
    </source>
</evidence>
<evidence type="ECO:0000256" key="16">
    <source>
        <dbReference type="SAM" id="SignalP"/>
    </source>
</evidence>
<dbReference type="SUPFAM" id="SSF56601">
    <property type="entry name" value="beta-lactamase/transpeptidase-like"/>
    <property type="match status" value="1"/>
</dbReference>
<feature type="chain" id="PRO_5038692211" description="serine-type D-Ala-D-Ala carboxypeptidase" evidence="16">
    <location>
        <begin position="25"/>
        <end position="389"/>
    </location>
</feature>
<dbReference type="EC" id="3.4.16.4" evidence="4"/>
<keyword evidence="10" id="KW-0573">Peptidoglycan synthesis</keyword>
<gene>
    <name evidence="18" type="ORF">GM661_16495</name>
</gene>
<evidence type="ECO:0000256" key="9">
    <source>
        <dbReference type="ARBA" id="ARBA00022960"/>
    </source>
</evidence>
<feature type="active site" description="Proton acceptor" evidence="13">
    <location>
        <position position="61"/>
    </location>
</feature>
<dbReference type="SMART" id="SM00936">
    <property type="entry name" value="PBP5_C"/>
    <property type="match status" value="1"/>
</dbReference>
<evidence type="ECO:0000256" key="7">
    <source>
        <dbReference type="ARBA" id="ARBA00022729"/>
    </source>
</evidence>
<dbReference type="KEGG" id="ifn:GM661_16495"/>
<keyword evidence="7 16" id="KW-0732">Signal</keyword>
<evidence type="ECO:0000259" key="17">
    <source>
        <dbReference type="SMART" id="SM00936"/>
    </source>
</evidence>
<dbReference type="SUPFAM" id="SSF69189">
    <property type="entry name" value="Penicillin-binding protein associated domain"/>
    <property type="match status" value="1"/>
</dbReference>
<evidence type="ECO:0000313" key="18">
    <source>
        <dbReference type="EMBL" id="QTL99429.1"/>
    </source>
</evidence>
<feature type="active site" evidence="13">
    <location>
        <position position="118"/>
    </location>
</feature>
<dbReference type="RefSeq" id="WP_230867777.1">
    <property type="nucleotide sequence ID" value="NZ_CP046640.1"/>
</dbReference>
<evidence type="ECO:0000256" key="11">
    <source>
        <dbReference type="ARBA" id="ARBA00023316"/>
    </source>
</evidence>
<dbReference type="GO" id="GO:0009002">
    <property type="term" value="F:serine-type D-Ala-D-Ala carboxypeptidase activity"/>
    <property type="evidence" value="ECO:0007669"/>
    <property type="project" value="UniProtKB-EC"/>
</dbReference>
<dbReference type="PRINTS" id="PR00725">
    <property type="entry name" value="DADACBPTASE1"/>
</dbReference>
<accession>A0A8A7KIL5</accession>
<name>A0A8A7KIL5_9FIRM</name>
<dbReference type="GO" id="GO:0009252">
    <property type="term" value="P:peptidoglycan biosynthetic process"/>
    <property type="evidence" value="ECO:0007669"/>
    <property type="project" value="UniProtKB-UniPathway"/>
</dbReference>
<dbReference type="Gene3D" id="2.60.410.10">
    <property type="entry name" value="D-Ala-D-Ala carboxypeptidase, C-terminal domain"/>
    <property type="match status" value="1"/>
</dbReference>
<feature type="binding site" evidence="14">
    <location>
        <position position="225"/>
    </location>
    <ligand>
        <name>substrate</name>
    </ligand>
</feature>
<dbReference type="PANTHER" id="PTHR21581:SF6">
    <property type="entry name" value="TRAFFICKING PROTEIN PARTICLE COMPLEX SUBUNIT 12"/>
    <property type="match status" value="1"/>
</dbReference>
<comment type="catalytic activity">
    <reaction evidence="12">
        <text>Preferential cleavage: (Ac)2-L-Lys-D-Ala-|-D-Ala. Also transpeptidation of peptidyl-alanyl moieties that are N-acyl substituents of D-alanine.</text>
        <dbReference type="EC" id="3.4.16.4"/>
    </reaction>
</comment>
<dbReference type="InterPro" id="IPR015956">
    <property type="entry name" value="Peniciliin-bd_prot_C_sf"/>
</dbReference>
<proteinExistence type="inferred from homology"/>
<evidence type="ECO:0000256" key="12">
    <source>
        <dbReference type="ARBA" id="ARBA00034000"/>
    </source>
</evidence>
<dbReference type="UniPathway" id="UPA00219"/>
<evidence type="ECO:0000256" key="8">
    <source>
        <dbReference type="ARBA" id="ARBA00022801"/>
    </source>
</evidence>
<evidence type="ECO:0000256" key="3">
    <source>
        <dbReference type="ARBA" id="ARBA00007164"/>
    </source>
</evidence>
<comment type="function">
    <text evidence="1">Removes C-terminal D-alanyl residues from sugar-peptide cell wall precursors.</text>
</comment>
<dbReference type="AlphaFoldDB" id="A0A8A7KIL5"/>
<reference evidence="18" key="1">
    <citation type="submission" date="2019-12" db="EMBL/GenBank/DDBJ databases">
        <authorList>
            <person name="zhang j."/>
            <person name="sun C.M."/>
        </authorList>
    </citation>
    <scope>NUCLEOTIDE SEQUENCE</scope>
    <source>
        <strain evidence="18">NS-1</strain>
    </source>
</reference>
<feature type="domain" description="Peptidase S11 D-Ala-D-Ala carboxypeptidase A C-terminal" evidence="17">
    <location>
        <begin position="275"/>
        <end position="365"/>
    </location>
</feature>
<evidence type="ECO:0000256" key="2">
    <source>
        <dbReference type="ARBA" id="ARBA00004752"/>
    </source>
</evidence>
<comment type="similarity">
    <text evidence="3 15">Belongs to the peptidase S11 family.</text>
</comment>
<dbReference type="Pfam" id="PF07943">
    <property type="entry name" value="PBP5_C"/>
    <property type="match status" value="1"/>
</dbReference>
<evidence type="ECO:0000313" key="19">
    <source>
        <dbReference type="Proteomes" id="UP000665020"/>
    </source>
</evidence>
<evidence type="ECO:0000256" key="5">
    <source>
        <dbReference type="ARBA" id="ARBA00022645"/>
    </source>
</evidence>
<evidence type="ECO:0000256" key="15">
    <source>
        <dbReference type="RuleBase" id="RU004016"/>
    </source>
</evidence>
<dbReference type="InterPro" id="IPR012338">
    <property type="entry name" value="Beta-lactam/transpept-like"/>
</dbReference>